<dbReference type="RefSeq" id="WP_052955619.1">
    <property type="nucleotide sequence ID" value="NZ_BBWV01000001.1"/>
</dbReference>
<organism evidence="2 3">
    <name type="scientific">Flavihumibacter petaseus NBRC 106054</name>
    <dbReference type="NCBI Taxonomy" id="1220578"/>
    <lineage>
        <taxon>Bacteria</taxon>
        <taxon>Pseudomonadati</taxon>
        <taxon>Bacteroidota</taxon>
        <taxon>Chitinophagia</taxon>
        <taxon>Chitinophagales</taxon>
        <taxon>Chitinophagaceae</taxon>
        <taxon>Flavihumibacter</taxon>
    </lineage>
</organism>
<evidence type="ECO:0000256" key="1">
    <source>
        <dbReference type="SAM" id="SignalP"/>
    </source>
</evidence>
<proteinExistence type="predicted"/>
<dbReference type="OrthoDB" id="9798438at2"/>
<dbReference type="Proteomes" id="UP000033121">
    <property type="component" value="Unassembled WGS sequence"/>
</dbReference>
<gene>
    <name evidence="2" type="ORF">FPE01S_01_17120</name>
</gene>
<dbReference type="PROSITE" id="PS51257">
    <property type="entry name" value="PROKAR_LIPOPROTEIN"/>
    <property type="match status" value="1"/>
</dbReference>
<evidence type="ECO:0000313" key="2">
    <source>
        <dbReference type="EMBL" id="GAO42696.1"/>
    </source>
</evidence>
<keyword evidence="1" id="KW-0732">Signal</keyword>
<keyword evidence="3" id="KW-1185">Reference proteome</keyword>
<feature type="signal peptide" evidence="1">
    <location>
        <begin position="1"/>
        <end position="22"/>
    </location>
</feature>
<protein>
    <submittedName>
        <fullName evidence="2">Uncharacterized protein</fullName>
    </submittedName>
</protein>
<dbReference type="AlphaFoldDB" id="A0A0E9MZ83"/>
<name>A0A0E9MZ83_9BACT</name>
<accession>A0A0E9MZ83</accession>
<reference evidence="2 3" key="1">
    <citation type="submission" date="2015-04" db="EMBL/GenBank/DDBJ databases">
        <title>Whole genome shotgun sequence of Flavihumibacter petaseus NBRC 106054.</title>
        <authorList>
            <person name="Miyazawa S."/>
            <person name="Hosoyama A."/>
            <person name="Hashimoto M."/>
            <person name="Noguchi M."/>
            <person name="Tsuchikane K."/>
            <person name="Ohji S."/>
            <person name="Yamazoe A."/>
            <person name="Ichikawa N."/>
            <person name="Kimura A."/>
            <person name="Fujita N."/>
        </authorList>
    </citation>
    <scope>NUCLEOTIDE SEQUENCE [LARGE SCALE GENOMIC DNA]</scope>
    <source>
        <strain evidence="2 3">NBRC 106054</strain>
    </source>
</reference>
<feature type="chain" id="PRO_5002429716" evidence="1">
    <location>
        <begin position="23"/>
        <end position="320"/>
    </location>
</feature>
<sequence length="320" mass="34495">MRLYVIVAVVGTALAFSGCSKSGETDNPPGPPPPDTVPTAAYDLTQLEISPLFSPDPLTVPFQQQDNAELSGIAASISNPGILYMHNDNMNEPVIITNANGEDLGIIVLDGISTLNPEDISVGPGPVPGKSYIYFADIGDNYKLRSSIVIYRFEEPELSSVSATTEIHINNVDRLVLKYPGGPYDAETMLIDPLTRDIFVATKEGGKSTLYKAAWPQSTSEITALTPVLNTPFDLLTAGDISKDGKEILLRNKSNIWYWQRTINSSITVALEKAPEIAPYAGNEPIGEGVGFARDGSGYFTNSEVSTPAVSTKLSFYKKK</sequence>
<comment type="caution">
    <text evidence="2">The sequence shown here is derived from an EMBL/GenBank/DDBJ whole genome shotgun (WGS) entry which is preliminary data.</text>
</comment>
<evidence type="ECO:0000313" key="3">
    <source>
        <dbReference type="Proteomes" id="UP000033121"/>
    </source>
</evidence>
<dbReference type="STRING" id="1220578.FPE01S_01_17120"/>
<dbReference type="EMBL" id="BBWV01000001">
    <property type="protein sequence ID" value="GAO42696.1"/>
    <property type="molecule type" value="Genomic_DNA"/>
</dbReference>